<keyword evidence="3" id="KW-1185">Reference proteome</keyword>
<evidence type="ECO:0000259" key="1">
    <source>
        <dbReference type="PROSITE" id="PS51408"/>
    </source>
</evidence>
<dbReference type="Proteomes" id="UP001159427">
    <property type="component" value="Unassembled WGS sequence"/>
</dbReference>
<evidence type="ECO:0000313" key="3">
    <source>
        <dbReference type="Proteomes" id="UP001159427"/>
    </source>
</evidence>
<dbReference type="PRINTS" id="PR00422">
    <property type="entry name" value="TRANSFERRIN"/>
</dbReference>
<dbReference type="PANTHER" id="PTHR11485">
    <property type="entry name" value="TRANSFERRIN"/>
    <property type="match status" value="1"/>
</dbReference>
<feature type="domain" description="Transferrin-like" evidence="1">
    <location>
        <begin position="1"/>
        <end position="186"/>
    </location>
</feature>
<name>A0ABN8QAB4_9CNID</name>
<dbReference type="SUPFAM" id="SSF53850">
    <property type="entry name" value="Periplasmic binding protein-like II"/>
    <property type="match status" value="1"/>
</dbReference>
<reference evidence="2 3" key="1">
    <citation type="submission" date="2022-05" db="EMBL/GenBank/DDBJ databases">
        <authorList>
            <consortium name="Genoscope - CEA"/>
            <person name="William W."/>
        </authorList>
    </citation>
    <scope>NUCLEOTIDE SEQUENCE [LARGE SCALE GENOMIC DNA]</scope>
</reference>
<protein>
    <recommendedName>
        <fullName evidence="1">Transferrin-like domain-containing protein</fullName>
    </recommendedName>
</protein>
<accession>A0ABN8QAB4</accession>
<comment type="caution">
    <text evidence="2">The sequence shown here is derived from an EMBL/GenBank/DDBJ whole genome shotgun (WGS) entry which is preliminary data.</text>
</comment>
<dbReference type="SMART" id="SM00094">
    <property type="entry name" value="TR_FER"/>
    <property type="match status" value="1"/>
</dbReference>
<dbReference type="PROSITE" id="PS51408">
    <property type="entry name" value="TRANSFERRIN_LIKE_4"/>
    <property type="match status" value="1"/>
</dbReference>
<dbReference type="Gene3D" id="3.40.190.10">
    <property type="entry name" value="Periplasmic binding protein-like II"/>
    <property type="match status" value="1"/>
</dbReference>
<dbReference type="CDD" id="cd13529">
    <property type="entry name" value="PBP2_transferrin"/>
    <property type="match status" value="1"/>
</dbReference>
<evidence type="ECO:0000313" key="2">
    <source>
        <dbReference type="EMBL" id="CAH3160551.1"/>
    </source>
</evidence>
<sequence>MAKCRQFIQYVNETAQNKSLPLKVLNCVEGSTYDDCATKIKENKADLVTLDGGRVYAAGKNDGLVPIVSEKYGKYGVKYYGVAIVKKSNTGFNLEGLKGKKSCHTGARRTAGWNVPIGYLLRKKIIPPVKCDTEFHDFYSASKFFLESCVPGVKSYDVPAEVSDKLCAICNGTGSDKCSRDVSKNG</sequence>
<dbReference type="PANTHER" id="PTHR11485:SF29">
    <property type="entry name" value="TRANSFERRIN 2"/>
    <property type="match status" value="1"/>
</dbReference>
<dbReference type="InterPro" id="IPR001156">
    <property type="entry name" value="Transferrin-like_dom"/>
</dbReference>
<proteinExistence type="predicted"/>
<dbReference type="Pfam" id="PF00405">
    <property type="entry name" value="Transferrin"/>
    <property type="match status" value="1"/>
</dbReference>
<gene>
    <name evidence="2" type="ORF">PEVE_00003629</name>
</gene>
<organism evidence="2 3">
    <name type="scientific">Porites evermanni</name>
    <dbReference type="NCBI Taxonomy" id="104178"/>
    <lineage>
        <taxon>Eukaryota</taxon>
        <taxon>Metazoa</taxon>
        <taxon>Cnidaria</taxon>
        <taxon>Anthozoa</taxon>
        <taxon>Hexacorallia</taxon>
        <taxon>Scleractinia</taxon>
        <taxon>Fungiina</taxon>
        <taxon>Poritidae</taxon>
        <taxon>Porites</taxon>
    </lineage>
</organism>
<dbReference type="EMBL" id="CALNXI010001218">
    <property type="protein sequence ID" value="CAH3160551.1"/>
    <property type="molecule type" value="Genomic_DNA"/>
</dbReference>